<dbReference type="EMBL" id="MN740417">
    <property type="protein sequence ID" value="QHU05558.1"/>
    <property type="molecule type" value="Genomic_DNA"/>
</dbReference>
<sequence length="101" mass="11527">MYKTIYLSLNKTLTGGTLSSGKNFIRNKELLICSNCVHFIEHTNNYPYDPIPSDEQYGKCNKFGEVNLITGRIDYDLARDCRLNMNKCGDFASEYTAIIKT</sequence>
<dbReference type="AlphaFoldDB" id="A0A6C0JNV5"/>
<organism evidence="1">
    <name type="scientific">viral metagenome</name>
    <dbReference type="NCBI Taxonomy" id="1070528"/>
    <lineage>
        <taxon>unclassified sequences</taxon>
        <taxon>metagenomes</taxon>
        <taxon>organismal metagenomes</taxon>
    </lineage>
</organism>
<proteinExistence type="predicted"/>
<reference evidence="1" key="1">
    <citation type="journal article" date="2020" name="Nature">
        <title>Giant virus diversity and host interactions through global metagenomics.</title>
        <authorList>
            <person name="Schulz F."/>
            <person name="Roux S."/>
            <person name="Paez-Espino D."/>
            <person name="Jungbluth S."/>
            <person name="Walsh D.A."/>
            <person name="Denef V.J."/>
            <person name="McMahon K.D."/>
            <person name="Konstantinidis K.T."/>
            <person name="Eloe-Fadrosh E.A."/>
            <person name="Kyrpides N.C."/>
            <person name="Woyke T."/>
        </authorList>
    </citation>
    <scope>NUCLEOTIDE SEQUENCE</scope>
    <source>
        <strain evidence="1">GVMAG-M-3300027736-24</strain>
    </source>
</reference>
<protein>
    <submittedName>
        <fullName evidence="1">Uncharacterized protein</fullName>
    </submittedName>
</protein>
<evidence type="ECO:0000313" key="1">
    <source>
        <dbReference type="EMBL" id="QHU05558.1"/>
    </source>
</evidence>
<name>A0A6C0JNV5_9ZZZZ</name>
<accession>A0A6C0JNV5</accession>